<reference evidence="2" key="1">
    <citation type="submission" date="2023-03" db="EMBL/GenBank/DDBJ databases">
        <title>Massive genome expansion in bonnet fungi (Mycena s.s.) driven by repeated elements and novel gene families across ecological guilds.</title>
        <authorList>
            <consortium name="Lawrence Berkeley National Laboratory"/>
            <person name="Harder C.B."/>
            <person name="Miyauchi S."/>
            <person name="Viragh M."/>
            <person name="Kuo A."/>
            <person name="Thoen E."/>
            <person name="Andreopoulos B."/>
            <person name="Lu D."/>
            <person name="Skrede I."/>
            <person name="Drula E."/>
            <person name="Henrissat B."/>
            <person name="Morin E."/>
            <person name="Kohler A."/>
            <person name="Barry K."/>
            <person name="LaButti K."/>
            <person name="Morin E."/>
            <person name="Salamov A."/>
            <person name="Lipzen A."/>
            <person name="Mereny Z."/>
            <person name="Hegedus B."/>
            <person name="Baldrian P."/>
            <person name="Stursova M."/>
            <person name="Weitz H."/>
            <person name="Taylor A."/>
            <person name="Grigoriev I.V."/>
            <person name="Nagy L.G."/>
            <person name="Martin F."/>
            <person name="Kauserud H."/>
        </authorList>
    </citation>
    <scope>NUCLEOTIDE SEQUENCE</scope>
    <source>
        <strain evidence="2">9144</strain>
    </source>
</reference>
<dbReference type="Proteomes" id="UP001219525">
    <property type="component" value="Unassembled WGS sequence"/>
</dbReference>
<feature type="compositionally biased region" description="Polar residues" evidence="1">
    <location>
        <begin position="661"/>
        <end position="694"/>
    </location>
</feature>
<feature type="region of interest" description="Disordered" evidence="1">
    <location>
        <begin position="176"/>
        <end position="231"/>
    </location>
</feature>
<dbReference type="EMBL" id="JARJCW010000142">
    <property type="protein sequence ID" value="KAJ7190794.1"/>
    <property type="molecule type" value="Genomic_DNA"/>
</dbReference>
<dbReference type="AlphaFoldDB" id="A0AAD6Y099"/>
<feature type="compositionally biased region" description="Basic and acidic residues" evidence="1">
    <location>
        <begin position="182"/>
        <end position="194"/>
    </location>
</feature>
<feature type="compositionally biased region" description="Acidic residues" evidence="1">
    <location>
        <begin position="215"/>
        <end position="227"/>
    </location>
</feature>
<organism evidence="2 3">
    <name type="scientific">Mycena pura</name>
    <dbReference type="NCBI Taxonomy" id="153505"/>
    <lineage>
        <taxon>Eukaryota</taxon>
        <taxon>Fungi</taxon>
        <taxon>Dikarya</taxon>
        <taxon>Basidiomycota</taxon>
        <taxon>Agaricomycotina</taxon>
        <taxon>Agaricomycetes</taxon>
        <taxon>Agaricomycetidae</taxon>
        <taxon>Agaricales</taxon>
        <taxon>Marasmiineae</taxon>
        <taxon>Mycenaceae</taxon>
        <taxon>Mycena</taxon>
    </lineage>
</organism>
<proteinExistence type="predicted"/>
<feature type="compositionally biased region" description="Low complexity" evidence="1">
    <location>
        <begin position="9"/>
        <end position="24"/>
    </location>
</feature>
<keyword evidence="3" id="KW-1185">Reference proteome</keyword>
<evidence type="ECO:0000313" key="2">
    <source>
        <dbReference type="EMBL" id="KAJ7190794.1"/>
    </source>
</evidence>
<evidence type="ECO:0000256" key="1">
    <source>
        <dbReference type="SAM" id="MobiDB-lite"/>
    </source>
</evidence>
<sequence length="707" mass="77859">MRNLVDGDPNNSTTSLSPNSNTPSRYNLALSSDPIDSTMSSLNPPVEVAQVSSNISTFMIHSPKSHKTSHVQNSAALCEEDIRTLNDYPAGGAMTSVHSPDAAVFWLEANFDLSLLRSIQTNGLGGPIAAMLSPEEPTLVIFGSILDDKVLKIAQQLAEISKFPVMVRPLRDNPITRWKSQSNEERSPDGHEGNFEDQSWTNEDFSDEDSRPDSTDFEEENLCPESEDLAKDDQDSDAIIASISEHVQSPQSQGEVSFGKAWRLRGGALDSLWKSRWHGVDVCLKISRPSHEDKVHILTKIQTIENQFTVQRDNEDQPQVVCHIKFKVDPKSTSSIESDRSYSNIGFLVKGLLINDIEERPFAEFVPPQQTQKAVHTSSHQVTLSSNFTSPNSGGIGVSVTRGGTEAKEQQNDRPTPKCTVYYHSGEPFEVPGCSCDSINVACVAENVLTNREEQNVKHPMRVEYSAGIYVVNEEDPNKWDSEETETSFLIRNQTNLWIPSSSLKAGGQGIAYIPDVETTDRMYVRDTPEVKLVNNTQIPPANTAPDLYNSSIKRAVFISAAFIPKPQPLGRFKEAAKKIPKFFGIGTQNPRIIPGLYLHEYVARGWDVQWNEWRMPVYPTLTAQLQAVHKTDIAYELTIPARESRNIGHLIAATISSDSEASGTKSDSLSTPNPGTVGTSFTSLTASTKSGDANENAVAGPSKTRI</sequence>
<evidence type="ECO:0000313" key="3">
    <source>
        <dbReference type="Proteomes" id="UP001219525"/>
    </source>
</evidence>
<feature type="region of interest" description="Disordered" evidence="1">
    <location>
        <begin position="1"/>
        <end position="32"/>
    </location>
</feature>
<name>A0AAD6Y099_9AGAR</name>
<protein>
    <submittedName>
        <fullName evidence="2">Uncharacterized protein</fullName>
    </submittedName>
</protein>
<comment type="caution">
    <text evidence="2">The sequence shown here is derived from an EMBL/GenBank/DDBJ whole genome shotgun (WGS) entry which is preliminary data.</text>
</comment>
<accession>A0AAD6Y099</accession>
<feature type="region of interest" description="Disordered" evidence="1">
    <location>
        <begin position="661"/>
        <end position="707"/>
    </location>
</feature>
<gene>
    <name evidence="2" type="ORF">GGX14DRAFT_407654</name>
</gene>